<protein>
    <submittedName>
        <fullName evidence="2">Uncharacterized protein</fullName>
    </submittedName>
</protein>
<proteinExistence type="predicted"/>
<dbReference type="EMBL" id="CAKMRJ010005523">
    <property type="protein sequence ID" value="CAH1446083.1"/>
    <property type="molecule type" value="Genomic_DNA"/>
</dbReference>
<dbReference type="AlphaFoldDB" id="A0AAU9P7Z1"/>
<evidence type="ECO:0000256" key="1">
    <source>
        <dbReference type="SAM" id="MobiDB-lite"/>
    </source>
</evidence>
<evidence type="ECO:0000313" key="3">
    <source>
        <dbReference type="Proteomes" id="UP001157418"/>
    </source>
</evidence>
<comment type="caution">
    <text evidence="2">The sequence shown here is derived from an EMBL/GenBank/DDBJ whole genome shotgun (WGS) entry which is preliminary data.</text>
</comment>
<dbReference type="Proteomes" id="UP001157418">
    <property type="component" value="Unassembled WGS sequence"/>
</dbReference>
<evidence type="ECO:0000313" key="2">
    <source>
        <dbReference type="EMBL" id="CAH1446083.1"/>
    </source>
</evidence>
<organism evidence="2 3">
    <name type="scientific">Lactuca virosa</name>
    <dbReference type="NCBI Taxonomy" id="75947"/>
    <lineage>
        <taxon>Eukaryota</taxon>
        <taxon>Viridiplantae</taxon>
        <taxon>Streptophyta</taxon>
        <taxon>Embryophyta</taxon>
        <taxon>Tracheophyta</taxon>
        <taxon>Spermatophyta</taxon>
        <taxon>Magnoliopsida</taxon>
        <taxon>eudicotyledons</taxon>
        <taxon>Gunneridae</taxon>
        <taxon>Pentapetalae</taxon>
        <taxon>asterids</taxon>
        <taxon>campanulids</taxon>
        <taxon>Asterales</taxon>
        <taxon>Asteraceae</taxon>
        <taxon>Cichorioideae</taxon>
        <taxon>Cichorieae</taxon>
        <taxon>Lactucinae</taxon>
        <taxon>Lactuca</taxon>
    </lineage>
</organism>
<name>A0AAU9P7Z1_9ASTR</name>
<reference evidence="2 3" key="1">
    <citation type="submission" date="2022-01" db="EMBL/GenBank/DDBJ databases">
        <authorList>
            <person name="Xiong W."/>
            <person name="Schranz E."/>
        </authorList>
    </citation>
    <scope>NUCLEOTIDE SEQUENCE [LARGE SCALE GENOMIC DNA]</scope>
</reference>
<feature type="compositionally biased region" description="Basic and acidic residues" evidence="1">
    <location>
        <begin position="178"/>
        <end position="199"/>
    </location>
</feature>
<feature type="region of interest" description="Disordered" evidence="1">
    <location>
        <begin position="167"/>
        <end position="219"/>
    </location>
</feature>
<gene>
    <name evidence="2" type="ORF">LVIROSA_LOCUS31803</name>
</gene>
<accession>A0AAU9P7Z1</accession>
<sequence length="291" mass="33222">MNYLQNEESFSFKSTSSSKAGLFSDDEEGGVFELSLPPQPSLITKTNDDIHEKEEEFEFCSSLNSSSTLVNFPVSTFHHPKPATITSSTTADIHIENHYHFKYHKKINSLFSINHGCMIRSPRCHQGQEVTRLRIFDKTQRNSTRFSGIRKIMVKLTSIKTILRDTKSRSLQQSPTDKVNKKIPMDSKPNKLDIQRDSSHMVNKNNKNRNKQEEKLSKSGFNKMFGGFMKNIGIRRRSKHVGSKSCPVSIKSSPMHDNDVRNTCDERRSSFYSKDHSIQGAIAHCKKSFGK</sequence>
<keyword evidence="3" id="KW-1185">Reference proteome</keyword>
<feature type="region of interest" description="Disordered" evidence="1">
    <location>
        <begin position="238"/>
        <end position="262"/>
    </location>
</feature>